<accession>A0A081NUG4</accession>
<keyword evidence="2" id="KW-1185">Reference proteome</keyword>
<reference evidence="1 2" key="1">
    <citation type="submission" date="2014-06" db="EMBL/GenBank/DDBJ databases">
        <title>Draft genome sequence of Paenibacillus sp. MSt1.</title>
        <authorList>
            <person name="Aw Y.K."/>
            <person name="Ong K.S."/>
            <person name="Gan H.M."/>
            <person name="Lee S.M."/>
        </authorList>
    </citation>
    <scope>NUCLEOTIDE SEQUENCE [LARGE SCALE GENOMIC DNA]</scope>
    <source>
        <strain evidence="1 2">MSt1</strain>
    </source>
</reference>
<comment type="caution">
    <text evidence="1">The sequence shown here is derived from an EMBL/GenBank/DDBJ whole genome shotgun (WGS) entry which is preliminary data.</text>
</comment>
<evidence type="ECO:0000313" key="2">
    <source>
        <dbReference type="Proteomes" id="UP000028123"/>
    </source>
</evidence>
<dbReference type="EMBL" id="JNVM01000044">
    <property type="protein sequence ID" value="KEQ22087.1"/>
    <property type="molecule type" value="Genomic_DNA"/>
</dbReference>
<organism evidence="1 2">
    <name type="scientific">Paenibacillus tyrfis</name>
    <dbReference type="NCBI Taxonomy" id="1501230"/>
    <lineage>
        <taxon>Bacteria</taxon>
        <taxon>Bacillati</taxon>
        <taxon>Bacillota</taxon>
        <taxon>Bacilli</taxon>
        <taxon>Bacillales</taxon>
        <taxon>Paenibacillaceae</taxon>
        <taxon>Paenibacillus</taxon>
    </lineage>
</organism>
<dbReference type="Proteomes" id="UP000028123">
    <property type="component" value="Unassembled WGS sequence"/>
</dbReference>
<sequence>MLKGGSTIATFIKTIKGITTFFGNTSILSKNFGTLHLSVVLVSKLAGNESEAFTSLRMGNKNLATIRTKLINGNVVRQKASFGKGLLPGIRNLMLKQTRRNKKTVIRGLINGERIKAFTPGCKCKRCSCGSESIQLQNGTKLNFTINKKLECALKRLFAKFNLEIAAAIKKIGNSDPACLEECNRIARKCNSDCFLDSVCAPACEAARAVCVVTRCVL</sequence>
<dbReference type="AlphaFoldDB" id="A0A081NUG4"/>
<protein>
    <submittedName>
        <fullName evidence="1">Uncharacterized protein</fullName>
    </submittedName>
</protein>
<gene>
    <name evidence="1" type="ORF">ET33_27780</name>
</gene>
<proteinExistence type="predicted"/>
<name>A0A081NUG4_9BACL</name>
<dbReference type="eggNOG" id="ENOG50306H2">
    <property type="taxonomic scope" value="Bacteria"/>
</dbReference>
<evidence type="ECO:0000313" key="1">
    <source>
        <dbReference type="EMBL" id="KEQ22087.1"/>
    </source>
</evidence>